<evidence type="ECO:0000313" key="2">
    <source>
        <dbReference type="EMBL" id="SSX33423.1"/>
    </source>
</evidence>
<feature type="compositionally biased region" description="Acidic residues" evidence="1">
    <location>
        <begin position="68"/>
        <end position="100"/>
    </location>
</feature>
<dbReference type="EMBL" id="UFQT01002422">
    <property type="protein sequence ID" value="SSX33423.1"/>
    <property type="molecule type" value="Genomic_DNA"/>
</dbReference>
<sequence length="139" mass="15912">MFDQSCIEYSLKFLKDGEKLATLHKNTNKKNASFSNGLFKISLLEKHFNKINKNLSPLEVQTLTENYMNDDEEANEEEEEEGSDDDEEEGNVEEESESENNESGFSENWAHTCIDERTRMANGVCSLQAAYIKSQELDN</sequence>
<organism evidence="2">
    <name type="scientific">Culicoides sonorensis</name>
    <name type="common">Biting midge</name>
    <dbReference type="NCBI Taxonomy" id="179676"/>
    <lineage>
        <taxon>Eukaryota</taxon>
        <taxon>Metazoa</taxon>
        <taxon>Ecdysozoa</taxon>
        <taxon>Arthropoda</taxon>
        <taxon>Hexapoda</taxon>
        <taxon>Insecta</taxon>
        <taxon>Pterygota</taxon>
        <taxon>Neoptera</taxon>
        <taxon>Endopterygota</taxon>
        <taxon>Diptera</taxon>
        <taxon>Nematocera</taxon>
        <taxon>Chironomoidea</taxon>
        <taxon>Ceratopogonidae</taxon>
        <taxon>Ceratopogoninae</taxon>
        <taxon>Culicoides</taxon>
        <taxon>Monoculicoides</taxon>
    </lineage>
</organism>
<reference evidence="2" key="1">
    <citation type="submission" date="2018-07" db="EMBL/GenBank/DDBJ databases">
        <authorList>
            <person name="Quirk P.G."/>
            <person name="Krulwich T.A."/>
        </authorList>
    </citation>
    <scope>NUCLEOTIDE SEQUENCE</scope>
</reference>
<proteinExistence type="predicted"/>
<name>A0A336MXK0_CULSO</name>
<evidence type="ECO:0000256" key="1">
    <source>
        <dbReference type="SAM" id="MobiDB-lite"/>
    </source>
</evidence>
<gene>
    <name evidence="2" type="primary">CSON006440</name>
</gene>
<dbReference type="AlphaFoldDB" id="A0A336MXK0"/>
<protein>
    <submittedName>
        <fullName evidence="2">CSON006440 protein</fullName>
    </submittedName>
</protein>
<dbReference type="VEuPathDB" id="VectorBase:CSON006440"/>
<feature type="region of interest" description="Disordered" evidence="1">
    <location>
        <begin position="60"/>
        <end position="109"/>
    </location>
</feature>
<accession>A0A336MXK0</accession>